<feature type="domain" description="Copper-binding protein MbnP-like" evidence="1">
    <location>
        <begin position="52"/>
        <end position="242"/>
    </location>
</feature>
<gene>
    <name evidence="2" type="ORF">AsAng_0008540</name>
</gene>
<reference evidence="2" key="1">
    <citation type="submission" date="2022-09" db="EMBL/GenBank/DDBJ databases">
        <title>Aureispira anguillicida sp. nov., isolated from Leptocephalus of Japanese eel Anguilla japonica.</title>
        <authorList>
            <person name="Yuasa K."/>
            <person name="Mekata T."/>
            <person name="Ikunari K."/>
        </authorList>
    </citation>
    <scope>NUCLEOTIDE SEQUENCE</scope>
    <source>
        <strain evidence="2">EL160426</strain>
    </source>
</reference>
<name>A0A916DPH4_9BACT</name>
<evidence type="ECO:0000313" key="2">
    <source>
        <dbReference type="EMBL" id="BDS10146.1"/>
    </source>
</evidence>
<organism evidence="2 3">
    <name type="scientific">Aureispira anguillae</name>
    <dbReference type="NCBI Taxonomy" id="2864201"/>
    <lineage>
        <taxon>Bacteria</taxon>
        <taxon>Pseudomonadati</taxon>
        <taxon>Bacteroidota</taxon>
        <taxon>Saprospiria</taxon>
        <taxon>Saprospirales</taxon>
        <taxon>Saprospiraceae</taxon>
        <taxon>Aureispira</taxon>
    </lineage>
</organism>
<accession>A0A916DPH4</accession>
<protein>
    <recommendedName>
        <fullName evidence="1">Copper-binding protein MbnP-like domain-containing protein</fullName>
    </recommendedName>
</protein>
<keyword evidence="3" id="KW-1185">Reference proteome</keyword>
<sequence length="266" mass="30054">MLRVPFIFLLFFCLSFLLNLTSCSKPIGCVDNRAINYNPSATVADASCIYPTLEIDFDLKLGNSDFEINRIYNIGGHNTAFKVFQFYVSNLQLVRSDQTMVNYDSLYPLIKTGQTTVPLGEVYMESYEHIQFKVGIEATTNHQIASYLNDPTHPLRLQSPDTMHFNTNDGYIFLRMEGRVDRNGDGIPNQNEAFDFRIGSDQLLKTIDLALQKKIRKEVESITIAVDVAELLKQVDLQTDQQTHTANNLSLATKIANNIPSAIYIP</sequence>
<evidence type="ECO:0000313" key="3">
    <source>
        <dbReference type="Proteomes" id="UP001060919"/>
    </source>
</evidence>
<dbReference type="AlphaFoldDB" id="A0A916DPH4"/>
<dbReference type="Proteomes" id="UP001060919">
    <property type="component" value="Chromosome"/>
</dbReference>
<proteinExistence type="predicted"/>
<dbReference type="InterPro" id="IPR046863">
    <property type="entry name" value="MbnP-like_dom"/>
</dbReference>
<dbReference type="EMBL" id="AP026867">
    <property type="protein sequence ID" value="BDS10146.1"/>
    <property type="molecule type" value="Genomic_DNA"/>
</dbReference>
<dbReference type="Pfam" id="PF20243">
    <property type="entry name" value="MbnP"/>
    <property type="match status" value="1"/>
</dbReference>
<dbReference type="KEGG" id="aup:AsAng_0008540"/>
<evidence type="ECO:0000259" key="1">
    <source>
        <dbReference type="Pfam" id="PF20243"/>
    </source>
</evidence>